<dbReference type="AlphaFoldDB" id="A0A9E2P105"/>
<accession>A0A9E2P105</accession>
<sequence>WIIANYKEKQIENLHVGQEVEITVDALKDKTFKGRITAISGATGSKYSLVPTDNSAGNFVKIQQRIPVRIDFDGLAAEDHERLAAGMMVVVKAKL</sequence>
<dbReference type="InterPro" id="IPR058792">
    <property type="entry name" value="Beta-barrel_RND_2"/>
</dbReference>
<evidence type="ECO:0000313" key="6">
    <source>
        <dbReference type="EMBL" id="MBU3853248.1"/>
    </source>
</evidence>
<dbReference type="PANTHER" id="PTHR30386:SF26">
    <property type="entry name" value="TRANSPORT PROTEIN COMB"/>
    <property type="match status" value="1"/>
</dbReference>
<protein>
    <submittedName>
        <fullName evidence="6">Efflux RND transporter periplasmic adaptor subunit</fullName>
    </submittedName>
</protein>
<name>A0A9E2P105_9BACT</name>
<feature type="domain" description="CusB-like beta-barrel" evidence="5">
    <location>
        <begin position="1"/>
        <end position="40"/>
    </location>
</feature>
<organism evidence="6 7">
    <name type="scientific">Candidatus Paraprevotella stercoravium</name>
    <dbReference type="NCBI Taxonomy" id="2838725"/>
    <lineage>
        <taxon>Bacteria</taxon>
        <taxon>Pseudomonadati</taxon>
        <taxon>Bacteroidota</taxon>
        <taxon>Bacteroidia</taxon>
        <taxon>Bacteroidales</taxon>
        <taxon>Prevotellaceae</taxon>
        <taxon>Paraprevotella</taxon>
    </lineage>
</organism>
<dbReference type="GO" id="GO:0016020">
    <property type="term" value="C:membrane"/>
    <property type="evidence" value="ECO:0007669"/>
    <property type="project" value="UniProtKB-SubCell"/>
</dbReference>
<reference evidence="6" key="1">
    <citation type="journal article" date="2021" name="PeerJ">
        <title>Extensive microbial diversity within the chicken gut microbiome revealed by metagenomics and culture.</title>
        <authorList>
            <person name="Gilroy R."/>
            <person name="Ravi A."/>
            <person name="Getino M."/>
            <person name="Pursley I."/>
            <person name="Horton D.L."/>
            <person name="Alikhan N.F."/>
            <person name="Baker D."/>
            <person name="Gharbi K."/>
            <person name="Hall N."/>
            <person name="Watson M."/>
            <person name="Adriaenssens E.M."/>
            <person name="Foster-Nyarko E."/>
            <person name="Jarju S."/>
            <person name="Secka A."/>
            <person name="Antonio M."/>
            <person name="Oren A."/>
            <person name="Chaudhuri R.R."/>
            <person name="La Ragione R."/>
            <person name="Hildebrand F."/>
            <person name="Pallen M.J."/>
        </authorList>
    </citation>
    <scope>NUCLEOTIDE SEQUENCE</scope>
    <source>
        <strain evidence="6">G3-2149</strain>
    </source>
</reference>
<feature type="non-terminal residue" evidence="6">
    <location>
        <position position="1"/>
    </location>
</feature>
<evidence type="ECO:0000313" key="7">
    <source>
        <dbReference type="Proteomes" id="UP000823865"/>
    </source>
</evidence>
<dbReference type="Gene3D" id="2.40.30.170">
    <property type="match status" value="1"/>
</dbReference>
<dbReference type="GO" id="GO:0055085">
    <property type="term" value="P:transmembrane transport"/>
    <property type="evidence" value="ECO:0007669"/>
    <property type="project" value="InterPro"/>
</dbReference>
<keyword evidence="3" id="KW-1133">Transmembrane helix</keyword>
<keyword evidence="2" id="KW-0812">Transmembrane</keyword>
<dbReference type="Proteomes" id="UP000823865">
    <property type="component" value="Unassembled WGS sequence"/>
</dbReference>
<dbReference type="Pfam" id="PF25954">
    <property type="entry name" value="Beta-barrel_RND_2"/>
    <property type="match status" value="1"/>
</dbReference>
<evidence type="ECO:0000256" key="2">
    <source>
        <dbReference type="ARBA" id="ARBA00022692"/>
    </source>
</evidence>
<dbReference type="InterPro" id="IPR050739">
    <property type="entry name" value="MFP"/>
</dbReference>
<evidence type="ECO:0000256" key="1">
    <source>
        <dbReference type="ARBA" id="ARBA00004167"/>
    </source>
</evidence>
<dbReference type="PANTHER" id="PTHR30386">
    <property type="entry name" value="MEMBRANE FUSION SUBUNIT OF EMRAB-TOLC MULTIDRUG EFFLUX PUMP"/>
    <property type="match status" value="1"/>
</dbReference>
<evidence type="ECO:0000256" key="4">
    <source>
        <dbReference type="ARBA" id="ARBA00023136"/>
    </source>
</evidence>
<gene>
    <name evidence="6" type="ORF">H9789_05430</name>
</gene>
<keyword evidence="4" id="KW-0472">Membrane</keyword>
<comment type="caution">
    <text evidence="6">The sequence shown here is derived from an EMBL/GenBank/DDBJ whole genome shotgun (WGS) entry which is preliminary data.</text>
</comment>
<evidence type="ECO:0000259" key="5">
    <source>
        <dbReference type="Pfam" id="PF25954"/>
    </source>
</evidence>
<reference evidence="6" key="2">
    <citation type="submission" date="2021-04" db="EMBL/GenBank/DDBJ databases">
        <authorList>
            <person name="Gilroy R."/>
        </authorList>
    </citation>
    <scope>NUCLEOTIDE SEQUENCE</scope>
    <source>
        <strain evidence="6">G3-2149</strain>
    </source>
</reference>
<dbReference type="EMBL" id="JAHLFU010000104">
    <property type="protein sequence ID" value="MBU3853248.1"/>
    <property type="molecule type" value="Genomic_DNA"/>
</dbReference>
<evidence type="ECO:0000256" key="3">
    <source>
        <dbReference type="ARBA" id="ARBA00022989"/>
    </source>
</evidence>
<proteinExistence type="predicted"/>
<comment type="subcellular location">
    <subcellularLocation>
        <location evidence="1">Membrane</location>
        <topology evidence="1">Single-pass membrane protein</topology>
    </subcellularLocation>
</comment>